<evidence type="ECO:0000313" key="3">
    <source>
        <dbReference type="Proteomes" id="UP000075683"/>
    </source>
</evidence>
<evidence type="ECO:0000259" key="1">
    <source>
        <dbReference type="Pfam" id="PF09084"/>
    </source>
</evidence>
<accession>A0A150LYU7</accession>
<dbReference type="SUPFAM" id="SSF53850">
    <property type="entry name" value="Periplasmic binding protein-like II"/>
    <property type="match status" value="1"/>
</dbReference>
<gene>
    <name evidence="2" type="ORF">B4135_2499</name>
</gene>
<dbReference type="AlphaFoldDB" id="A0A150LYU7"/>
<dbReference type="Proteomes" id="UP000075683">
    <property type="component" value="Unassembled WGS sequence"/>
</dbReference>
<dbReference type="PANTHER" id="PTHR31528:SF3">
    <property type="entry name" value="THIAMINE BIOSYNTHESIS PROTEIN HI_0357-RELATED"/>
    <property type="match status" value="1"/>
</dbReference>
<dbReference type="STRING" id="301148.B4135_2499"/>
<dbReference type="Pfam" id="PF09084">
    <property type="entry name" value="NMT1"/>
    <property type="match status" value="1"/>
</dbReference>
<protein>
    <recommendedName>
        <fullName evidence="1">SsuA/THI5-like domain-containing protein</fullName>
    </recommendedName>
</protein>
<dbReference type="EMBL" id="LQYT01000056">
    <property type="protein sequence ID" value="KYD17477.1"/>
    <property type="molecule type" value="Genomic_DNA"/>
</dbReference>
<proteinExistence type="predicted"/>
<sequence>MGEPVLPVESVSVRYRPFEPDLVHTSVGNILACNFNFAADKYVPRGVSRDFCLDAAFLSCPGNRRDTSLRKRQTTRRDFFMGKWRILFLLSLATLVFASCSGKGGDAGKEDGKTKPAEKITVALDWTPNTNHTGLYVAKEKGYFKDEGLDVEILMPGEVPVEQLVASGRADFGVSYQEAVTQARIQDVPIVSIAAVIQHNTSGFASLAEKKITSPKDFEGKTYGGWGSPVERSVLASLMKQEGADVDKVKFVNIGDTDFFTAVKKDIDFVWIYYGWTGVEAKLRNVPIHIVYLTDYSEKLDYYTPVLVTSEAMIEKNPETVRKFLAAVSKGYRFAIDHPDEAADILIGAVPELDAELVRESQKWLSKKYQDDAERWGEQKLEVWKNYAEWMYENGLLEKPLDAEKAFTNEFLPEK</sequence>
<dbReference type="InterPro" id="IPR015168">
    <property type="entry name" value="SsuA/THI5"/>
</dbReference>
<comment type="caution">
    <text evidence="2">The sequence shown here is derived from an EMBL/GenBank/DDBJ whole genome shotgun (WGS) entry which is preliminary data.</text>
</comment>
<dbReference type="InterPro" id="IPR027939">
    <property type="entry name" value="NMT1/THI5"/>
</dbReference>
<evidence type="ECO:0000313" key="2">
    <source>
        <dbReference type="EMBL" id="KYD17477.1"/>
    </source>
</evidence>
<name>A0A150LYU7_9BACI</name>
<organism evidence="2 3">
    <name type="scientific">Caldibacillus debilis</name>
    <dbReference type="NCBI Taxonomy" id="301148"/>
    <lineage>
        <taxon>Bacteria</taxon>
        <taxon>Bacillati</taxon>
        <taxon>Bacillota</taxon>
        <taxon>Bacilli</taxon>
        <taxon>Bacillales</taxon>
        <taxon>Bacillaceae</taxon>
        <taxon>Caldibacillus</taxon>
    </lineage>
</organism>
<dbReference type="PATRIC" id="fig|301148.3.peg.4038"/>
<dbReference type="GO" id="GO:0009228">
    <property type="term" value="P:thiamine biosynthetic process"/>
    <property type="evidence" value="ECO:0007669"/>
    <property type="project" value="InterPro"/>
</dbReference>
<reference evidence="2 3" key="1">
    <citation type="submission" date="2016-01" db="EMBL/GenBank/DDBJ databases">
        <title>Draft Genome Sequences of Seven Thermophilic Sporeformers Isolated from Foods.</title>
        <authorList>
            <person name="Berendsen E.M."/>
            <person name="Wells-Bennik M.H."/>
            <person name="Krawcyk A.O."/>
            <person name="De Jong A."/>
            <person name="Holsappel S."/>
            <person name="Eijlander R.T."/>
            <person name="Kuipers O.P."/>
        </authorList>
    </citation>
    <scope>NUCLEOTIDE SEQUENCE [LARGE SCALE GENOMIC DNA]</scope>
    <source>
        <strain evidence="2 3">B4135</strain>
    </source>
</reference>
<feature type="domain" description="SsuA/THI5-like" evidence="1">
    <location>
        <begin position="129"/>
        <end position="342"/>
    </location>
</feature>
<dbReference type="Gene3D" id="3.40.190.10">
    <property type="entry name" value="Periplasmic binding protein-like II"/>
    <property type="match status" value="2"/>
</dbReference>
<dbReference type="PANTHER" id="PTHR31528">
    <property type="entry name" value="4-AMINO-5-HYDROXYMETHYL-2-METHYLPYRIMIDINE PHOSPHATE SYNTHASE THI11-RELATED"/>
    <property type="match status" value="1"/>
</dbReference>